<evidence type="ECO:0000259" key="2">
    <source>
        <dbReference type="Pfam" id="PF12680"/>
    </source>
</evidence>
<organism evidence="3 4">
    <name type="scientific">Pantoea vagans</name>
    <dbReference type="NCBI Taxonomy" id="470934"/>
    <lineage>
        <taxon>Bacteria</taxon>
        <taxon>Pseudomonadati</taxon>
        <taxon>Pseudomonadota</taxon>
        <taxon>Gammaproteobacteria</taxon>
        <taxon>Enterobacterales</taxon>
        <taxon>Erwiniaceae</taxon>
        <taxon>Pantoea</taxon>
    </lineage>
</organism>
<gene>
    <name evidence="3" type="ORF">C9381_14965</name>
</gene>
<dbReference type="Pfam" id="PF12680">
    <property type="entry name" value="SnoaL_2"/>
    <property type="match status" value="1"/>
</dbReference>
<dbReference type="Gene3D" id="3.10.450.50">
    <property type="match status" value="1"/>
</dbReference>
<feature type="domain" description="SnoaL-like" evidence="2">
    <location>
        <begin position="253"/>
        <end position="346"/>
    </location>
</feature>
<feature type="domain" description="Nucleotidyl transferase" evidence="1">
    <location>
        <begin position="77"/>
        <end position="191"/>
    </location>
</feature>
<dbReference type="RefSeq" id="WP_033783639.1">
    <property type="nucleotide sequence ID" value="NZ_CP028349.1"/>
</dbReference>
<protein>
    <submittedName>
        <fullName evidence="3">Uncharacterized protein</fullName>
    </submittedName>
</protein>
<evidence type="ECO:0000259" key="1">
    <source>
        <dbReference type="Pfam" id="PF00483"/>
    </source>
</evidence>
<dbReference type="Gene3D" id="3.90.550.10">
    <property type="entry name" value="Spore Coat Polysaccharide Biosynthesis Protein SpsA, Chain A"/>
    <property type="match status" value="1"/>
</dbReference>
<name>A0AAN1NSE7_9GAMM</name>
<dbReference type="InterPro" id="IPR029044">
    <property type="entry name" value="Nucleotide-diphossugar_trans"/>
</dbReference>
<accession>A0AAN1NSE7</accession>
<dbReference type="InterPro" id="IPR037401">
    <property type="entry name" value="SnoaL-like"/>
</dbReference>
<dbReference type="GO" id="GO:0016779">
    <property type="term" value="F:nucleotidyltransferase activity"/>
    <property type="evidence" value="ECO:0007669"/>
    <property type="project" value="UniProtKB-ARBA"/>
</dbReference>
<dbReference type="SUPFAM" id="SSF53448">
    <property type="entry name" value="Nucleotide-diphospho-sugar transferases"/>
    <property type="match status" value="1"/>
</dbReference>
<dbReference type="AlphaFoldDB" id="A0AAN1NSE7"/>
<dbReference type="SUPFAM" id="SSF54427">
    <property type="entry name" value="NTF2-like"/>
    <property type="match status" value="1"/>
</dbReference>
<dbReference type="EMBL" id="CP028349">
    <property type="protein sequence ID" value="AVV38418.1"/>
    <property type="molecule type" value="Genomic_DNA"/>
</dbReference>
<dbReference type="Proteomes" id="UP000241538">
    <property type="component" value="Chromosome"/>
</dbReference>
<reference evidence="3 4" key="1">
    <citation type="journal article" date="2018" name="Int J Genomics">
        <title>Comparative Genomics Analysis of Plasmid pPV989-94 from a Clinical Isolate of Pantoea vagans PV989.</title>
        <authorList>
            <person name="Xu L."/>
            <person name="Yin M."/>
            <person name="Zhu T."/>
            <person name="Lu J."/>
            <person name="Bao Q."/>
        </authorList>
    </citation>
    <scope>NUCLEOTIDE SEQUENCE [LARGE SCALE GENOMIC DNA]</scope>
    <source>
        <strain evidence="3 4">PV989</strain>
    </source>
</reference>
<evidence type="ECO:0000313" key="4">
    <source>
        <dbReference type="Proteomes" id="UP000241538"/>
    </source>
</evidence>
<evidence type="ECO:0000313" key="3">
    <source>
        <dbReference type="EMBL" id="AVV38418.1"/>
    </source>
</evidence>
<proteinExistence type="predicted"/>
<sequence>MLNIIIPMSGASLYETSADFIYPKILTEINNRTLLEYSQDIFSTLTEEYKSLFVVPADKLSKLALGNIIELISPQAVIIPLQGMTKGAVCSSMMAIDEINLDDELIISSADHYINDDLQQVLEYFRSLEADAGVLTFESVHPKWSFVKTNEDGLVVQTAEKNAISRNAVAGLYYFKRGSDFIEAAKELIRKDNSIDNNFYLSSSLNELVLKGKKIVMRPLGDSVYHNFYDAHAVKAFESSHANALPPVKKLTEKYIAAFNSRSLHEVVEMFDRNATLTDPGNHKVGQENIRSMLVQLFNDTKLLEFKALSVLAEHNRSVIEFELKLDDKLLRGVDIIDWNNKGHIVKLNAYLY</sequence>
<dbReference type="InterPro" id="IPR032710">
    <property type="entry name" value="NTF2-like_dom_sf"/>
</dbReference>
<dbReference type="InterPro" id="IPR005835">
    <property type="entry name" value="NTP_transferase_dom"/>
</dbReference>
<dbReference type="CDD" id="cd04183">
    <property type="entry name" value="GT2_BcE_like"/>
    <property type="match status" value="1"/>
</dbReference>
<dbReference type="Pfam" id="PF00483">
    <property type="entry name" value="NTP_transferase"/>
    <property type="match status" value="1"/>
</dbReference>